<gene>
    <name evidence="4" type="ORF">NSPWAT_0614</name>
</gene>
<evidence type="ECO:0000256" key="1">
    <source>
        <dbReference type="ARBA" id="ARBA00022603"/>
    </source>
</evidence>
<keyword evidence="5" id="KW-1185">Reference proteome</keyword>
<dbReference type="RefSeq" id="WP_282010412.1">
    <property type="nucleotide sequence ID" value="NZ_OX336137.1"/>
</dbReference>
<dbReference type="PROSITE" id="PS00092">
    <property type="entry name" value="N6_MTASE"/>
    <property type="match status" value="1"/>
</dbReference>
<feature type="domain" description="Methyltransferase small" evidence="3">
    <location>
        <begin position="23"/>
        <end position="120"/>
    </location>
</feature>
<sequence>MPVSHPIPIEQNPTGYRYSVEPFLLAHFSRPGTGERVLEVGTGCGILSLLLTSREPDLDVTAVEIQESLFQHAVRNVAHREREGIRVEHADFLEWARSVPSASFDWILSNPPYRKQNSSRINPNPEKAIARHEIKLSLPELVAAAAPLLKPEGRLTLAYPPERREEWTAALHKNGLAPARSLTVYGHRHAAPRILLIEAARHHTVQKPEDRELIMYNPNGSYTEAMQTIYECFNHSGRSHRVR</sequence>
<keyword evidence="1" id="KW-0808">Transferase</keyword>
<accession>A0ABN8VZA4</accession>
<proteinExistence type="predicted"/>
<evidence type="ECO:0000313" key="4">
    <source>
        <dbReference type="EMBL" id="CAI2717473.1"/>
    </source>
</evidence>
<dbReference type="SUPFAM" id="SSF53335">
    <property type="entry name" value="S-adenosyl-L-methionine-dependent methyltransferases"/>
    <property type="match status" value="1"/>
</dbReference>
<keyword evidence="2" id="KW-0949">S-adenosyl-L-methionine</keyword>
<dbReference type="CDD" id="cd02440">
    <property type="entry name" value="AdoMet_MTases"/>
    <property type="match status" value="1"/>
</dbReference>
<evidence type="ECO:0000259" key="3">
    <source>
        <dbReference type="Pfam" id="PF05175"/>
    </source>
</evidence>
<evidence type="ECO:0000313" key="5">
    <source>
        <dbReference type="Proteomes" id="UP001157733"/>
    </source>
</evidence>
<keyword evidence="1" id="KW-0489">Methyltransferase</keyword>
<dbReference type="EMBL" id="OX336137">
    <property type="protein sequence ID" value="CAI2717473.1"/>
    <property type="molecule type" value="Genomic_DNA"/>
</dbReference>
<dbReference type="Gene3D" id="3.40.50.150">
    <property type="entry name" value="Vaccinia Virus protein VP39"/>
    <property type="match status" value="1"/>
</dbReference>
<dbReference type="InterPro" id="IPR029063">
    <property type="entry name" value="SAM-dependent_MTases_sf"/>
</dbReference>
<dbReference type="Pfam" id="PF05175">
    <property type="entry name" value="MTS"/>
    <property type="match status" value="1"/>
</dbReference>
<name>A0ABN8VZA4_9BACT</name>
<dbReference type="InterPro" id="IPR002052">
    <property type="entry name" value="DNA_methylase_N6_adenine_CS"/>
</dbReference>
<dbReference type="Proteomes" id="UP001157733">
    <property type="component" value="Chromosome"/>
</dbReference>
<protein>
    <submittedName>
        <fullName evidence="4">MTS domain-containing protein</fullName>
    </submittedName>
</protein>
<organism evidence="4 5">
    <name type="scientific">Nitrospina watsonii</name>
    <dbReference type="NCBI Taxonomy" id="1323948"/>
    <lineage>
        <taxon>Bacteria</taxon>
        <taxon>Pseudomonadati</taxon>
        <taxon>Nitrospinota/Tectimicrobiota group</taxon>
        <taxon>Nitrospinota</taxon>
        <taxon>Nitrospinia</taxon>
        <taxon>Nitrospinales</taxon>
        <taxon>Nitrospinaceae</taxon>
        <taxon>Nitrospina</taxon>
    </lineage>
</organism>
<dbReference type="InterPro" id="IPR050210">
    <property type="entry name" value="tRNA_Adenine-N(6)_MTase"/>
</dbReference>
<dbReference type="PANTHER" id="PTHR47739">
    <property type="entry name" value="TRNA1(VAL) (ADENINE(37)-N6)-METHYLTRANSFERASE"/>
    <property type="match status" value="1"/>
</dbReference>
<reference evidence="4 5" key="1">
    <citation type="submission" date="2022-09" db="EMBL/GenBank/DDBJ databases">
        <authorList>
            <person name="Kop L."/>
        </authorList>
    </citation>
    <scope>NUCLEOTIDE SEQUENCE [LARGE SCALE GENOMIC DNA]</scope>
    <source>
        <strain evidence="4 5">347</strain>
    </source>
</reference>
<evidence type="ECO:0000256" key="2">
    <source>
        <dbReference type="ARBA" id="ARBA00022691"/>
    </source>
</evidence>
<dbReference type="InterPro" id="IPR007848">
    <property type="entry name" value="Small_mtfrase_dom"/>
</dbReference>
<dbReference type="PANTHER" id="PTHR47739:SF1">
    <property type="entry name" value="TRNA1(VAL) (ADENINE(37)-N6)-METHYLTRANSFERASE"/>
    <property type="match status" value="1"/>
</dbReference>